<comment type="caution">
    <text evidence="1">The sequence shown here is derived from an EMBL/GenBank/DDBJ whole genome shotgun (WGS) entry which is preliminary data.</text>
</comment>
<name>A0A2J8LVF3_PANTR</name>
<reference evidence="1 2" key="1">
    <citation type="submission" date="2017-12" db="EMBL/GenBank/DDBJ databases">
        <title>High-resolution comparative analysis of great ape genomes.</title>
        <authorList>
            <person name="Pollen A."/>
            <person name="Hastie A."/>
            <person name="Hormozdiari F."/>
            <person name="Dougherty M."/>
            <person name="Liu R."/>
            <person name="Chaisson M."/>
            <person name="Hoppe E."/>
            <person name="Hill C."/>
            <person name="Pang A."/>
            <person name="Hillier L."/>
            <person name="Baker C."/>
            <person name="Armstrong J."/>
            <person name="Shendure J."/>
            <person name="Paten B."/>
            <person name="Wilson R."/>
            <person name="Chao H."/>
            <person name="Schneider V."/>
            <person name="Ventura M."/>
            <person name="Kronenberg Z."/>
            <person name="Murali S."/>
            <person name="Gordon D."/>
            <person name="Cantsilieris S."/>
            <person name="Munson K."/>
            <person name="Nelson B."/>
            <person name="Raja A."/>
            <person name="Underwood J."/>
            <person name="Diekhans M."/>
            <person name="Fiddes I."/>
            <person name="Haussler D."/>
            <person name="Eichler E."/>
        </authorList>
    </citation>
    <scope>NUCLEOTIDE SEQUENCE [LARGE SCALE GENOMIC DNA]</scope>
    <source>
        <strain evidence="1">Yerkes chimp pedigree #C0471</strain>
    </source>
</reference>
<evidence type="ECO:0000313" key="2">
    <source>
        <dbReference type="Proteomes" id="UP000236370"/>
    </source>
</evidence>
<proteinExistence type="predicted"/>
<evidence type="ECO:0000313" key="1">
    <source>
        <dbReference type="EMBL" id="PNI51251.1"/>
    </source>
</evidence>
<dbReference type="Proteomes" id="UP000236370">
    <property type="component" value="Unassembled WGS sequence"/>
</dbReference>
<dbReference type="AlphaFoldDB" id="A0A2J8LVF3"/>
<feature type="non-terminal residue" evidence="1">
    <location>
        <position position="1"/>
    </location>
</feature>
<dbReference type="EMBL" id="NBAG03000278">
    <property type="protein sequence ID" value="PNI51251.1"/>
    <property type="molecule type" value="Genomic_DNA"/>
</dbReference>
<protein>
    <submittedName>
        <fullName evidence="1">DHPS isoform 15</fullName>
    </submittedName>
</protein>
<organism evidence="1 2">
    <name type="scientific">Pan troglodytes</name>
    <name type="common">Chimpanzee</name>
    <dbReference type="NCBI Taxonomy" id="9598"/>
    <lineage>
        <taxon>Eukaryota</taxon>
        <taxon>Metazoa</taxon>
        <taxon>Chordata</taxon>
        <taxon>Craniata</taxon>
        <taxon>Vertebrata</taxon>
        <taxon>Euteleostomi</taxon>
        <taxon>Mammalia</taxon>
        <taxon>Eutheria</taxon>
        <taxon>Euarchontoglires</taxon>
        <taxon>Primates</taxon>
        <taxon>Haplorrhini</taxon>
        <taxon>Catarrhini</taxon>
        <taxon>Hominidae</taxon>
        <taxon>Pan</taxon>
    </lineage>
</organism>
<sequence length="55" mass="6026">ADLTQSRRPLTSCTIFLGYTSNLISSGIRGRIGDHSWRRGGRPHQVPGAHILGRV</sequence>
<accession>A0A2J8LVF3</accession>
<gene>
    <name evidence="1" type="ORF">CK820_G0026389</name>
</gene>